<sequence length="182" mass="21167">MELFIETSLADLYFAIIDNEKIVDELHVKDLVKKTDYFYDGLNQLLKNSKVKINNFSKIYTTTGPGSFSGTRIGFLFAKTISQISNIKLFLSPTYNLFLTQKQLLNEKNLTIRIKANKYNIYEIKTHPSFSCNLIENHNNFDILDYQLLKNHISQYLLNFHEVDDVSDVDLQYFHNPQIGGQ</sequence>
<dbReference type="AlphaFoldDB" id="A0A2Z5IQR2"/>
<feature type="domain" description="Gcp-like" evidence="1">
    <location>
        <begin position="43"/>
        <end position="90"/>
    </location>
</feature>
<name>A0A2Z5IQR2_9BACT</name>
<dbReference type="SUPFAM" id="SSF53067">
    <property type="entry name" value="Actin-like ATPase domain"/>
    <property type="match status" value="1"/>
</dbReference>
<organism evidence="2 3">
    <name type="scientific">[Mycoplasma] phocae</name>
    <dbReference type="NCBI Taxonomy" id="142651"/>
    <lineage>
        <taxon>Bacteria</taxon>
        <taxon>Bacillati</taxon>
        <taxon>Mycoplasmatota</taxon>
        <taxon>Mycoplasmoidales</taxon>
        <taxon>Metamycoplasmataceae</taxon>
        <taxon>Metamycoplasma</taxon>
    </lineage>
</organism>
<proteinExistence type="predicted"/>
<dbReference type="Pfam" id="PF00814">
    <property type="entry name" value="TsaD"/>
    <property type="match status" value="1"/>
</dbReference>
<evidence type="ECO:0000313" key="3">
    <source>
        <dbReference type="Proteomes" id="UP000252477"/>
    </source>
</evidence>
<dbReference type="InterPro" id="IPR000905">
    <property type="entry name" value="Gcp-like_dom"/>
</dbReference>
<dbReference type="EMBL" id="CP029295">
    <property type="protein sequence ID" value="AXE60854.1"/>
    <property type="molecule type" value="Genomic_DNA"/>
</dbReference>
<reference evidence="2 3" key="1">
    <citation type="submission" date="2018-05" db="EMBL/GenBank/DDBJ databases">
        <title>Annotation of the Mycoplasma phocidae genome.</title>
        <authorList>
            <person name="Brown D.R."/>
            <person name="Kutish G.F."/>
            <person name="Frasca S.Jr."/>
        </authorList>
    </citation>
    <scope>NUCLEOTIDE SEQUENCE [LARGE SCALE GENOMIC DNA]</scope>
    <source>
        <strain evidence="2 3">105</strain>
    </source>
</reference>
<dbReference type="InterPro" id="IPR043129">
    <property type="entry name" value="ATPase_NBD"/>
</dbReference>
<dbReference type="RefSeq" id="WP_114190958.1">
    <property type="nucleotide sequence ID" value="NZ_CP029295.1"/>
</dbReference>
<accession>A0A2Z5IQR2</accession>
<protein>
    <recommendedName>
        <fullName evidence="1">Gcp-like domain-containing protein</fullName>
    </recommendedName>
</protein>
<evidence type="ECO:0000313" key="2">
    <source>
        <dbReference type="EMBL" id="AXE60854.1"/>
    </source>
</evidence>
<keyword evidence="3" id="KW-1185">Reference proteome</keyword>
<dbReference type="KEGG" id="mpho:DA803_01990"/>
<evidence type="ECO:0000259" key="1">
    <source>
        <dbReference type="Pfam" id="PF00814"/>
    </source>
</evidence>
<dbReference type="OrthoDB" id="9784166at2"/>
<dbReference type="Gene3D" id="3.30.420.40">
    <property type="match status" value="1"/>
</dbReference>
<gene>
    <name evidence="2" type="ORF">DA803_01990</name>
</gene>
<dbReference type="Proteomes" id="UP000252477">
    <property type="component" value="Chromosome"/>
</dbReference>